<feature type="compositionally biased region" description="Polar residues" evidence="2">
    <location>
        <begin position="341"/>
        <end position="352"/>
    </location>
</feature>
<feature type="transmembrane region" description="Helical" evidence="3">
    <location>
        <begin position="46"/>
        <end position="66"/>
    </location>
</feature>
<reference evidence="4 5" key="1">
    <citation type="submission" date="2011-09" db="EMBL/GenBank/DDBJ databases">
        <authorList>
            <consortium name="US DOE Joint Genome Institute (JGI-PGF)"/>
            <person name="Lucas S."/>
            <person name="Han J."/>
            <person name="Lapidus A."/>
            <person name="Cheng J.-F."/>
            <person name="Goodwin L."/>
            <person name="Pitluck S."/>
            <person name="Peters L."/>
            <person name="Land M.L."/>
            <person name="Hauser L."/>
            <person name="Orellana R."/>
            <person name="Lovley D."/>
            <person name="Woyke T.J."/>
        </authorList>
    </citation>
    <scope>NUCLEOTIDE SEQUENCE [LARGE SCALE GENOMIC DNA]</scope>
    <source>
        <strain evidence="4 5">2ac9</strain>
    </source>
</reference>
<evidence type="ECO:0000256" key="2">
    <source>
        <dbReference type="SAM" id="MobiDB-lite"/>
    </source>
</evidence>
<dbReference type="OrthoDB" id="5418370at2"/>
<evidence type="ECO:0000313" key="5">
    <source>
        <dbReference type="Proteomes" id="UP000005778"/>
    </source>
</evidence>
<dbReference type="EMBL" id="CM001488">
    <property type="protein sequence ID" value="EIM63391.1"/>
    <property type="molecule type" value="Genomic_DNA"/>
</dbReference>
<reference evidence="4 5" key="2">
    <citation type="submission" date="2012-02" db="EMBL/GenBank/DDBJ databases">
        <title>Improved High-Quality Draft sequence of Desulfobacter postgatei 2ac9.</title>
        <authorList>
            <consortium name="US DOE Joint Genome Institute"/>
            <person name="Lucas S."/>
            <person name="Han J."/>
            <person name="Lapidus A."/>
            <person name="Cheng J.-F."/>
            <person name="Goodwin L."/>
            <person name="Pitluck S."/>
            <person name="Peters L."/>
            <person name="Ovchinnikova G."/>
            <person name="Held B."/>
            <person name="Detter J.C."/>
            <person name="Han C."/>
            <person name="Tapia R."/>
            <person name="Land M."/>
            <person name="Hauser L."/>
            <person name="Kyrpides N."/>
            <person name="Ivanova N."/>
            <person name="Pagani I."/>
            <person name="Orellana R."/>
            <person name="Lovley D."/>
            <person name="Woyke T."/>
        </authorList>
    </citation>
    <scope>NUCLEOTIDE SEQUENCE [LARGE SCALE GENOMIC DNA]</scope>
    <source>
        <strain evidence="4 5">2ac9</strain>
    </source>
</reference>
<dbReference type="HOGENOM" id="CLU_786929_0_0_7"/>
<evidence type="ECO:0000256" key="1">
    <source>
        <dbReference type="SAM" id="Coils"/>
    </source>
</evidence>
<accession>I5B1M8</accession>
<keyword evidence="1" id="KW-0175">Coiled coil</keyword>
<dbReference type="RefSeq" id="WP_004072452.1">
    <property type="nucleotide sequence ID" value="NZ_CM001488.1"/>
</dbReference>
<feature type="region of interest" description="Disordered" evidence="2">
    <location>
        <begin position="291"/>
        <end position="352"/>
    </location>
</feature>
<keyword evidence="3" id="KW-0812">Transmembrane</keyword>
<sequence length="352" mass="38964">MNEKRLGDYLNPEDDESFEDDRPGIGGAIFQQEANTLQIEKLSQRVTIISVIIPCIIIAILVFVYMDITEKVVDVDQTQANQMARVSQDLDIKLNALDVRIAKATHELDEKLTALESKRKALENQTAKMSAAKVDRKAMEAALAKRDNRIQSNADQDKSTLAAMERINRELISAIDKNSSDTKALSGQIQKEFHLFKEEFGTKLLELSAYEQKIAQLVKETGLLGKKLDALQNETAASIDKRLDKNLSLLRQDIEKNLSLLRQNFEKQIADVKRRADAAEKAAATAAAAAAAAKSTPKQLPPKSINQVRSTVKPQVSSPNPLPTPTRKTETPDLPRRTIPGTGNISEQDISQ</sequence>
<name>I5B1M8_9BACT</name>
<organism evidence="4 5">
    <name type="scientific">Desulfobacter postgatei 2ac9</name>
    <dbReference type="NCBI Taxonomy" id="879212"/>
    <lineage>
        <taxon>Bacteria</taxon>
        <taxon>Pseudomonadati</taxon>
        <taxon>Thermodesulfobacteriota</taxon>
        <taxon>Desulfobacteria</taxon>
        <taxon>Desulfobacterales</taxon>
        <taxon>Desulfobacteraceae</taxon>
        <taxon>Desulfobacter</taxon>
    </lineage>
</organism>
<dbReference type="AlphaFoldDB" id="I5B1M8"/>
<keyword evidence="3" id="KW-1133">Transmembrane helix</keyword>
<keyword evidence="3" id="KW-0472">Membrane</keyword>
<protein>
    <submittedName>
        <fullName evidence="4">Uncharacterized protein</fullName>
    </submittedName>
</protein>
<dbReference type="Proteomes" id="UP000005778">
    <property type="component" value="Chromosome"/>
</dbReference>
<feature type="compositionally biased region" description="Polar residues" evidence="2">
    <location>
        <begin position="304"/>
        <end position="319"/>
    </location>
</feature>
<feature type="region of interest" description="Disordered" evidence="2">
    <location>
        <begin position="1"/>
        <end position="21"/>
    </location>
</feature>
<keyword evidence="5" id="KW-1185">Reference proteome</keyword>
<feature type="compositionally biased region" description="Basic and acidic residues" evidence="2">
    <location>
        <begin position="327"/>
        <end position="336"/>
    </location>
</feature>
<gene>
    <name evidence="4" type="ORF">DespoDRAFT_01447</name>
</gene>
<proteinExistence type="predicted"/>
<evidence type="ECO:0000313" key="4">
    <source>
        <dbReference type="EMBL" id="EIM63391.1"/>
    </source>
</evidence>
<dbReference type="STRING" id="879212.DespoDRAFT_01447"/>
<evidence type="ECO:0000256" key="3">
    <source>
        <dbReference type="SAM" id="Phobius"/>
    </source>
</evidence>
<dbReference type="eggNOG" id="ENOG50305X3">
    <property type="taxonomic scope" value="Bacteria"/>
</dbReference>
<feature type="coiled-coil region" evidence="1">
    <location>
        <begin position="105"/>
        <end position="142"/>
    </location>
</feature>